<organism evidence="1 2">
    <name type="scientific">Hahella chejuensis (strain KCTC 2396)</name>
    <dbReference type="NCBI Taxonomy" id="349521"/>
    <lineage>
        <taxon>Bacteria</taxon>
        <taxon>Pseudomonadati</taxon>
        <taxon>Pseudomonadota</taxon>
        <taxon>Gammaproteobacteria</taxon>
        <taxon>Oceanospirillales</taxon>
        <taxon>Hahellaceae</taxon>
        <taxon>Hahella</taxon>
    </lineage>
</organism>
<dbReference type="HOGENOM" id="CLU_1494230_0_0_6"/>
<dbReference type="STRING" id="349521.HCH_03811"/>
<dbReference type="KEGG" id="hch:HCH_03811"/>
<gene>
    <name evidence="1" type="ordered locus">HCH_03811</name>
</gene>
<dbReference type="EMBL" id="CP000155">
    <property type="protein sequence ID" value="ABC30542.1"/>
    <property type="molecule type" value="Genomic_DNA"/>
</dbReference>
<keyword evidence="2" id="KW-1185">Reference proteome</keyword>
<protein>
    <recommendedName>
        <fullName evidence="3">N-acetyltransferase domain-containing protein</fullName>
    </recommendedName>
</protein>
<name>Q2SFN2_HAHCH</name>
<reference evidence="1 2" key="1">
    <citation type="journal article" date="2005" name="Nucleic Acids Res.">
        <title>Genomic blueprint of Hahella chejuensis, a marine microbe producing an algicidal agent.</title>
        <authorList>
            <person name="Jeong H."/>
            <person name="Yim J.H."/>
            <person name="Lee C."/>
            <person name="Choi S.-H."/>
            <person name="Park Y.K."/>
            <person name="Yoon S.H."/>
            <person name="Hur C.-G."/>
            <person name="Kang H.-Y."/>
            <person name="Kim D."/>
            <person name="Lee H.H."/>
            <person name="Park K.H."/>
            <person name="Park S.-H."/>
            <person name="Park H.-S."/>
            <person name="Lee H.K."/>
            <person name="Oh T.K."/>
            <person name="Kim J.F."/>
        </authorList>
    </citation>
    <scope>NUCLEOTIDE SEQUENCE [LARGE SCALE GENOMIC DNA]</scope>
    <source>
        <strain evidence="1 2">KCTC 2396</strain>
    </source>
</reference>
<evidence type="ECO:0000313" key="1">
    <source>
        <dbReference type="EMBL" id="ABC30542.1"/>
    </source>
</evidence>
<sequence length="182" mass="21488">MSVFISRSHMSTESKYSKIRREVVEMANELLPIHYKHSVSYGLIDMKALMEHRSWHGAPGRKVNWDWERGDYGYNHYLYQEPKRFEIAVWWRQMKLCGLSLGQPTWSGSRLRLDFIEATPLDNPIKGLTFSFIERAAELYAMRIDANEIRLMKPISAGVIDYYGKKGYAYNSRENYCYKVLR</sequence>
<evidence type="ECO:0000313" key="2">
    <source>
        <dbReference type="Proteomes" id="UP000000238"/>
    </source>
</evidence>
<accession>Q2SFN2</accession>
<dbReference type="eggNOG" id="ENOG5033BKK">
    <property type="taxonomic scope" value="Bacteria"/>
</dbReference>
<dbReference type="AlphaFoldDB" id="Q2SFN2"/>
<dbReference type="OrthoDB" id="6197651at2"/>
<evidence type="ECO:0008006" key="3">
    <source>
        <dbReference type="Google" id="ProtNLM"/>
    </source>
</evidence>
<proteinExistence type="predicted"/>
<dbReference type="Proteomes" id="UP000000238">
    <property type="component" value="Chromosome"/>
</dbReference>